<dbReference type="EMBL" id="SPSB01000001">
    <property type="protein sequence ID" value="TFV97515.1"/>
    <property type="molecule type" value="Genomic_DNA"/>
</dbReference>
<name>A0A4Y9R2L7_9BACT</name>
<evidence type="ECO:0000313" key="2">
    <source>
        <dbReference type="Proteomes" id="UP000297647"/>
    </source>
</evidence>
<reference evidence="1 2" key="1">
    <citation type="submission" date="2019-03" db="EMBL/GenBank/DDBJ databases">
        <title>Algoriphagus sp. nov, a new strain isolated from root system soil of mangrove plant Kandelia.</title>
        <authorList>
            <person name="Yin Q."/>
            <person name="Wang K."/>
            <person name="Song Z."/>
        </authorList>
    </citation>
    <scope>NUCLEOTIDE SEQUENCE [LARGE SCALE GENOMIC DNA]</scope>
    <source>
        <strain evidence="1 2">XY-J91</strain>
    </source>
</reference>
<dbReference type="OrthoDB" id="1491313at2"/>
<comment type="caution">
    <text evidence="1">The sequence shown here is derived from an EMBL/GenBank/DDBJ whole genome shotgun (WGS) entry which is preliminary data.</text>
</comment>
<keyword evidence="2" id="KW-1185">Reference proteome</keyword>
<dbReference type="RefSeq" id="WP_135070290.1">
    <property type="nucleotide sequence ID" value="NZ_SPSB01000001.1"/>
</dbReference>
<gene>
    <name evidence="1" type="ORF">E4S40_02340</name>
</gene>
<dbReference type="Proteomes" id="UP000297647">
    <property type="component" value="Unassembled WGS sequence"/>
</dbReference>
<dbReference type="AlphaFoldDB" id="A0A4Y9R2L7"/>
<accession>A0A4Y9R2L7</accession>
<protein>
    <submittedName>
        <fullName evidence="1">Uncharacterized protein</fullName>
    </submittedName>
</protein>
<organism evidence="1 2">
    <name type="scientific">Algoriphagus kandeliae</name>
    <dbReference type="NCBI Taxonomy" id="2562278"/>
    <lineage>
        <taxon>Bacteria</taxon>
        <taxon>Pseudomonadati</taxon>
        <taxon>Bacteroidota</taxon>
        <taxon>Cytophagia</taxon>
        <taxon>Cytophagales</taxon>
        <taxon>Cyclobacteriaceae</taxon>
        <taxon>Algoriphagus</taxon>
    </lineage>
</organism>
<evidence type="ECO:0000313" key="1">
    <source>
        <dbReference type="EMBL" id="TFV97515.1"/>
    </source>
</evidence>
<proteinExistence type="predicted"/>
<sequence length="335" mass="39268">MSYAWYFYGERNPSGFLPFFLKFEQACGFSRVLHLNEGGFNGIDFIRKKVSNSPYTFSLKPEHTLLSNQKSYGIYGKYNRPFTEIGIRKRDEFQQLIESSLESKVNGLPLRPLVDKLLKEDVITMDEDNLLLFAEMLRSVTEVEKLFYQKVLLEVDGDHVQNTLFNIFNTHPELTQVEGFQLYSFIDDLLALSDNESLNQRLIRIKHAEQILTPYAFLFRTLQDEPNWSRSKIEKMPIFNSFPPKLNYEFNDSVLDSLNASLQNPPFEIVKTAIERNKYISENRKNAPWLKEENGEVKVYYSDGAKTIESFDKDSDFENIYFFPTYISLYKQIML</sequence>